<reference evidence="2 3" key="2">
    <citation type="journal article" date="2012" name="Nature">
        <title>Insights into hominid evolution from the gorilla genome sequence.</title>
        <authorList>
            <person name="Scally A."/>
            <person name="Dutheil J.Y."/>
            <person name="Hillier L.W."/>
            <person name="Jordan G.E."/>
            <person name="Goodhead I."/>
            <person name="Herrero J."/>
            <person name="Hobolth A."/>
            <person name="Lappalainen T."/>
            <person name="Mailund T."/>
            <person name="Marques-Bonet T."/>
            <person name="McCarthy S."/>
            <person name="Montgomery S.H."/>
            <person name="Schwalie P.C."/>
            <person name="Tang Y.A."/>
            <person name="Ward M.C."/>
            <person name="Xue Y."/>
            <person name="Yngvadottir B."/>
            <person name="Alkan C."/>
            <person name="Andersen L.N."/>
            <person name="Ayub Q."/>
            <person name="Ball E.V."/>
            <person name="Beal K."/>
            <person name="Bradley B.J."/>
            <person name="Chen Y."/>
            <person name="Clee C.M."/>
            <person name="Fitzgerald S."/>
            <person name="Graves T.A."/>
            <person name="Gu Y."/>
            <person name="Heath P."/>
            <person name="Heger A."/>
            <person name="Karakoc E."/>
            <person name="Kolb-Kokocinski A."/>
            <person name="Laird G.K."/>
            <person name="Lunter G."/>
            <person name="Meader S."/>
            <person name="Mort M."/>
            <person name="Mullikin J.C."/>
            <person name="Munch K."/>
            <person name="O'Connor T.D."/>
            <person name="Phillips A.D."/>
            <person name="Prado-Martinez J."/>
            <person name="Rogers A.S."/>
            <person name="Sajjadian S."/>
            <person name="Schmidt D."/>
            <person name="Shaw K."/>
            <person name="Simpson J.T."/>
            <person name="Stenson P.D."/>
            <person name="Turner D.J."/>
            <person name="Vigilant L."/>
            <person name="Vilella A.J."/>
            <person name="Whitener W."/>
            <person name="Zhu B."/>
            <person name="Cooper D.N."/>
            <person name="de Jong P."/>
            <person name="Dermitzakis E.T."/>
            <person name="Eichler E.E."/>
            <person name="Flicek P."/>
            <person name="Goldman N."/>
            <person name="Mundy N.I."/>
            <person name="Ning Z."/>
            <person name="Odom D.T."/>
            <person name="Ponting C.P."/>
            <person name="Quail M.A."/>
            <person name="Ryder O.A."/>
            <person name="Searle S.M."/>
            <person name="Warren W.C."/>
            <person name="Wilson R.K."/>
            <person name="Schierup M.H."/>
            <person name="Rogers J."/>
            <person name="Tyler-Smith C."/>
            <person name="Durbin R."/>
        </authorList>
    </citation>
    <scope>NUCLEOTIDE SEQUENCE [LARGE SCALE GENOMIC DNA]</scope>
</reference>
<dbReference type="AlphaFoldDB" id="A0A2I2ZEJ3"/>
<keyword evidence="1" id="KW-1133">Transmembrane helix</keyword>
<dbReference type="InParanoid" id="A0A2I2ZEJ3"/>
<dbReference type="Proteomes" id="UP000001519">
    <property type="component" value="Chromosome 6"/>
</dbReference>
<evidence type="ECO:0000256" key="1">
    <source>
        <dbReference type="SAM" id="Phobius"/>
    </source>
</evidence>
<reference evidence="2" key="4">
    <citation type="submission" date="2025-09" db="UniProtKB">
        <authorList>
            <consortium name="Ensembl"/>
        </authorList>
    </citation>
    <scope>IDENTIFICATION</scope>
</reference>
<keyword evidence="3" id="KW-1185">Reference proteome</keyword>
<dbReference type="Ensembl" id="ENSGGOT00000055964.1">
    <property type="protein sequence ID" value="ENSGGOP00000045577.1"/>
    <property type="gene ID" value="ENSGGOG00000043826.1"/>
</dbReference>
<keyword evidence="1" id="KW-0472">Membrane</keyword>
<sequence>MRGLCYFYLNFYISHVVFMFNIRGVEELPVFISRWTLWGCGIFIQVINVWHRASVKTASMSKQRKLRTYWFVLVGNKRDHWFQLQV</sequence>
<organism evidence="2 3">
    <name type="scientific">Gorilla gorilla gorilla</name>
    <name type="common">Western lowland gorilla</name>
    <dbReference type="NCBI Taxonomy" id="9595"/>
    <lineage>
        <taxon>Eukaryota</taxon>
        <taxon>Metazoa</taxon>
        <taxon>Chordata</taxon>
        <taxon>Craniata</taxon>
        <taxon>Vertebrata</taxon>
        <taxon>Euteleostomi</taxon>
        <taxon>Mammalia</taxon>
        <taxon>Eutheria</taxon>
        <taxon>Euarchontoglires</taxon>
        <taxon>Primates</taxon>
        <taxon>Haplorrhini</taxon>
        <taxon>Catarrhini</taxon>
        <taxon>Hominidae</taxon>
        <taxon>Gorilla</taxon>
    </lineage>
</organism>
<reference evidence="2" key="3">
    <citation type="submission" date="2025-08" db="UniProtKB">
        <authorList>
            <consortium name="Ensembl"/>
        </authorList>
    </citation>
    <scope>IDENTIFICATION</scope>
</reference>
<dbReference type="OMA" id="CGFTRAS"/>
<protein>
    <submittedName>
        <fullName evidence="2">Uncharacterized protein</fullName>
    </submittedName>
</protein>
<evidence type="ECO:0000313" key="3">
    <source>
        <dbReference type="Proteomes" id="UP000001519"/>
    </source>
</evidence>
<accession>A0A2I2ZEJ3</accession>
<proteinExistence type="predicted"/>
<dbReference type="EMBL" id="CABD030047774">
    <property type="status" value="NOT_ANNOTATED_CDS"/>
    <property type="molecule type" value="Genomic_DNA"/>
</dbReference>
<feature type="transmembrane region" description="Helical" evidence="1">
    <location>
        <begin position="31"/>
        <end position="50"/>
    </location>
</feature>
<evidence type="ECO:0000313" key="2">
    <source>
        <dbReference type="Ensembl" id="ENSGGOP00000045577.1"/>
    </source>
</evidence>
<keyword evidence="1" id="KW-0812">Transmembrane</keyword>
<name>A0A2I2ZEJ3_GORGO</name>
<dbReference type="GeneTree" id="ENSGT00900000143156"/>
<reference evidence="3" key="1">
    <citation type="submission" date="2011-05" db="EMBL/GenBank/DDBJ databases">
        <title>Insights into the evolution of the great apes provided by the gorilla genome.</title>
        <authorList>
            <person name="Scally A."/>
        </authorList>
    </citation>
    <scope>NUCLEOTIDE SEQUENCE [LARGE SCALE GENOMIC DNA]</scope>
</reference>
<feature type="transmembrane region" description="Helical" evidence="1">
    <location>
        <begin position="7"/>
        <end position="25"/>
    </location>
</feature>
<dbReference type="Bgee" id="ENSGGOG00000043826">
    <property type="expression patterns" value="Expressed in frontal cortex and 6 other cell types or tissues"/>
</dbReference>